<dbReference type="SUPFAM" id="SSF90002">
    <property type="entry name" value="Hypothetical protein YjiA, C-terminal domain"/>
    <property type="match status" value="1"/>
</dbReference>
<dbReference type="RefSeq" id="WP_133251805.1">
    <property type="nucleotide sequence ID" value="NZ_QEKW01000001.1"/>
</dbReference>
<evidence type="ECO:0000259" key="6">
    <source>
        <dbReference type="SMART" id="SM00833"/>
    </source>
</evidence>
<dbReference type="AlphaFoldDB" id="A0A2U1FRM1"/>
<sequence>MSRRVPVVLIAGHLGSGKSTVVNHLLRQADGVRIGVVVNDFGAIGIDAMLVAGQASAVTSLADGCLCCTTDANGLAALLAELTAPRTRLDLVVVEASGLAEPRELVRLLLDAIAGEARHAAYGGLVVVVSAVEGAVEGAVGAEHDGSVRLADLVVLNQVDRVEDPTPLLASLRSIAPGPVLPVVRGALDPALLVDPPARRRRSRSGQLSFDALLREDPGHEHPHSAAESVAVERDAPLDPARFAAFLEAGPTGVFRSKGVVRFPGAAPFVVQTVGAAIRVRPAPRSVDVAGVRLVFLGAGLDEAELRSALDACAADPATGEPSLLPVLRYEESDRLDAV</sequence>
<dbReference type="Gene3D" id="3.40.50.300">
    <property type="entry name" value="P-loop containing nucleotide triphosphate hydrolases"/>
    <property type="match status" value="1"/>
</dbReference>
<dbReference type="SMART" id="SM00833">
    <property type="entry name" value="CobW_C"/>
    <property type="match status" value="1"/>
</dbReference>
<evidence type="ECO:0000256" key="3">
    <source>
        <dbReference type="ARBA" id="ARBA00023186"/>
    </source>
</evidence>
<proteinExistence type="inferred from homology"/>
<organism evidence="7 8">
    <name type="scientific">Actinomycetospora cinnamomea</name>
    <dbReference type="NCBI Taxonomy" id="663609"/>
    <lineage>
        <taxon>Bacteria</taxon>
        <taxon>Bacillati</taxon>
        <taxon>Actinomycetota</taxon>
        <taxon>Actinomycetes</taxon>
        <taxon>Pseudonocardiales</taxon>
        <taxon>Pseudonocardiaceae</taxon>
        <taxon>Actinomycetospora</taxon>
    </lineage>
</organism>
<dbReference type="Proteomes" id="UP000245639">
    <property type="component" value="Unassembled WGS sequence"/>
</dbReference>
<accession>A0A2U1FRM1</accession>
<evidence type="ECO:0000256" key="5">
    <source>
        <dbReference type="ARBA" id="ARBA00049117"/>
    </source>
</evidence>
<comment type="similarity">
    <text evidence="4">Belongs to the SIMIBI class G3E GTPase family. ZNG1 subfamily.</text>
</comment>
<name>A0A2U1FRM1_9PSEU</name>
<dbReference type="InterPro" id="IPR003495">
    <property type="entry name" value="CobW/HypB/UreG_nucleotide-bd"/>
</dbReference>
<protein>
    <submittedName>
        <fullName evidence="7">G3E family GTPase</fullName>
    </submittedName>
</protein>
<gene>
    <name evidence="7" type="ORF">C8D89_101719</name>
</gene>
<dbReference type="Pfam" id="PF07683">
    <property type="entry name" value="CobW_C"/>
    <property type="match status" value="1"/>
</dbReference>
<evidence type="ECO:0000313" key="8">
    <source>
        <dbReference type="Proteomes" id="UP000245639"/>
    </source>
</evidence>
<keyword evidence="1" id="KW-0547">Nucleotide-binding</keyword>
<dbReference type="EMBL" id="QEKW01000001">
    <property type="protein sequence ID" value="PVZ14851.1"/>
    <property type="molecule type" value="Genomic_DNA"/>
</dbReference>
<comment type="catalytic activity">
    <reaction evidence="5">
        <text>GTP + H2O = GDP + phosphate + H(+)</text>
        <dbReference type="Rhea" id="RHEA:19669"/>
        <dbReference type="ChEBI" id="CHEBI:15377"/>
        <dbReference type="ChEBI" id="CHEBI:15378"/>
        <dbReference type="ChEBI" id="CHEBI:37565"/>
        <dbReference type="ChEBI" id="CHEBI:43474"/>
        <dbReference type="ChEBI" id="CHEBI:58189"/>
    </reaction>
    <physiologicalReaction direction="left-to-right" evidence="5">
        <dbReference type="Rhea" id="RHEA:19670"/>
    </physiologicalReaction>
</comment>
<evidence type="ECO:0000313" key="7">
    <source>
        <dbReference type="EMBL" id="PVZ14851.1"/>
    </source>
</evidence>
<dbReference type="PANTHER" id="PTHR13748:SF62">
    <property type="entry name" value="COBW DOMAIN-CONTAINING PROTEIN"/>
    <property type="match status" value="1"/>
</dbReference>
<reference evidence="7 8" key="1">
    <citation type="submission" date="2018-04" db="EMBL/GenBank/DDBJ databases">
        <title>Genomic Encyclopedia of Type Strains, Phase IV (KMG-IV): sequencing the most valuable type-strain genomes for metagenomic binning, comparative biology and taxonomic classification.</title>
        <authorList>
            <person name="Goeker M."/>
        </authorList>
    </citation>
    <scope>NUCLEOTIDE SEQUENCE [LARGE SCALE GENOMIC DNA]</scope>
    <source>
        <strain evidence="7 8">DSM 45771</strain>
    </source>
</reference>
<keyword evidence="8" id="KW-1185">Reference proteome</keyword>
<dbReference type="Pfam" id="PF02492">
    <property type="entry name" value="cobW"/>
    <property type="match status" value="1"/>
</dbReference>
<evidence type="ECO:0000256" key="1">
    <source>
        <dbReference type="ARBA" id="ARBA00022741"/>
    </source>
</evidence>
<keyword evidence="2" id="KW-0378">Hydrolase</keyword>
<dbReference type="GO" id="GO:0005737">
    <property type="term" value="C:cytoplasm"/>
    <property type="evidence" value="ECO:0007669"/>
    <property type="project" value="TreeGrafter"/>
</dbReference>
<dbReference type="PANTHER" id="PTHR13748">
    <property type="entry name" value="COBW-RELATED"/>
    <property type="match status" value="1"/>
</dbReference>
<dbReference type="GO" id="GO:0000166">
    <property type="term" value="F:nucleotide binding"/>
    <property type="evidence" value="ECO:0007669"/>
    <property type="project" value="UniProtKB-KW"/>
</dbReference>
<feature type="domain" description="CobW C-terminal" evidence="6">
    <location>
        <begin position="227"/>
        <end position="314"/>
    </location>
</feature>
<comment type="caution">
    <text evidence="7">The sequence shown here is derived from an EMBL/GenBank/DDBJ whole genome shotgun (WGS) entry which is preliminary data.</text>
</comment>
<dbReference type="InterPro" id="IPR027417">
    <property type="entry name" value="P-loop_NTPase"/>
</dbReference>
<dbReference type="InterPro" id="IPR036627">
    <property type="entry name" value="CobW-likC_sf"/>
</dbReference>
<evidence type="ECO:0000256" key="4">
    <source>
        <dbReference type="ARBA" id="ARBA00034320"/>
    </source>
</evidence>
<dbReference type="OrthoDB" id="9808822at2"/>
<dbReference type="SUPFAM" id="SSF52540">
    <property type="entry name" value="P-loop containing nucleoside triphosphate hydrolases"/>
    <property type="match status" value="1"/>
</dbReference>
<dbReference type="Gene3D" id="3.30.1220.10">
    <property type="entry name" value="CobW-like, C-terminal domain"/>
    <property type="match status" value="1"/>
</dbReference>
<dbReference type="InterPro" id="IPR051316">
    <property type="entry name" value="Zinc-reg_GTPase_activator"/>
</dbReference>
<dbReference type="InterPro" id="IPR011629">
    <property type="entry name" value="CobW-like_C"/>
</dbReference>
<keyword evidence="3" id="KW-0143">Chaperone</keyword>
<dbReference type="GO" id="GO:0016787">
    <property type="term" value="F:hydrolase activity"/>
    <property type="evidence" value="ECO:0007669"/>
    <property type="project" value="UniProtKB-KW"/>
</dbReference>
<evidence type="ECO:0000256" key="2">
    <source>
        <dbReference type="ARBA" id="ARBA00022801"/>
    </source>
</evidence>